<comment type="caution">
    <text evidence="3">The sequence shown here is derived from an EMBL/GenBank/DDBJ whole genome shotgun (WGS) entry which is preliminary data.</text>
</comment>
<dbReference type="Proteomes" id="UP000293925">
    <property type="component" value="Unassembled WGS sequence"/>
</dbReference>
<dbReference type="PANTHER" id="PTHR36966:SF1">
    <property type="entry name" value="REP-ASSOCIATED TYROSINE TRANSPOSASE"/>
    <property type="match status" value="1"/>
</dbReference>
<feature type="transmembrane region" description="Helical" evidence="1">
    <location>
        <begin position="12"/>
        <end position="32"/>
    </location>
</feature>
<evidence type="ECO:0000259" key="2">
    <source>
        <dbReference type="SMART" id="SM01321"/>
    </source>
</evidence>
<dbReference type="InterPro" id="IPR002686">
    <property type="entry name" value="Transposase_17"/>
</dbReference>
<dbReference type="InterPro" id="IPR036515">
    <property type="entry name" value="Transposase_17_sf"/>
</dbReference>
<sequence>MSIKYKFHDSTAIYFVSFAVVGWIDVFTRTVYRDLLVESLTYCRREKGLNLHAWVIMSNHVHLIVSSREGYLLANIMRDLKKYSAVRILKEIKDCAIESRKEWMLYLFAKAGQQNSNNKNFQFWRQDNHPIELDPYSNMFEERINYLHNNPVEAGLVANASDYLYCSAIDYEGGKGLIGIDLLV</sequence>
<dbReference type="Gene3D" id="3.30.70.1290">
    <property type="entry name" value="Transposase IS200-like"/>
    <property type="match status" value="1"/>
</dbReference>
<proteinExistence type="predicted"/>
<keyword evidence="1" id="KW-0812">Transmembrane</keyword>
<dbReference type="OrthoDB" id="9788881at2"/>
<organism evidence="3 4">
    <name type="scientific">Pedobacter psychrodurus</name>
    <dbReference type="NCBI Taxonomy" id="2530456"/>
    <lineage>
        <taxon>Bacteria</taxon>
        <taxon>Pseudomonadati</taxon>
        <taxon>Bacteroidota</taxon>
        <taxon>Sphingobacteriia</taxon>
        <taxon>Sphingobacteriales</taxon>
        <taxon>Sphingobacteriaceae</taxon>
        <taxon>Pedobacter</taxon>
    </lineage>
</organism>
<dbReference type="Pfam" id="PF01797">
    <property type="entry name" value="Y1_Tnp"/>
    <property type="match status" value="1"/>
</dbReference>
<dbReference type="GO" id="GO:0043565">
    <property type="term" value="F:sequence-specific DNA binding"/>
    <property type="evidence" value="ECO:0007669"/>
    <property type="project" value="TreeGrafter"/>
</dbReference>
<keyword evidence="1" id="KW-0472">Membrane</keyword>
<gene>
    <name evidence="3" type="ORF">EZ456_18715</name>
</gene>
<dbReference type="AlphaFoldDB" id="A0A4R0PMC6"/>
<evidence type="ECO:0000313" key="4">
    <source>
        <dbReference type="Proteomes" id="UP000293925"/>
    </source>
</evidence>
<keyword evidence="4" id="KW-1185">Reference proteome</keyword>
<evidence type="ECO:0000256" key="1">
    <source>
        <dbReference type="SAM" id="Phobius"/>
    </source>
</evidence>
<dbReference type="SMART" id="SM01321">
    <property type="entry name" value="Y1_Tnp"/>
    <property type="match status" value="1"/>
</dbReference>
<name>A0A4R0PMC6_9SPHI</name>
<dbReference type="InterPro" id="IPR052715">
    <property type="entry name" value="RAYT_transposase"/>
</dbReference>
<dbReference type="GO" id="GO:0006313">
    <property type="term" value="P:DNA transposition"/>
    <property type="evidence" value="ECO:0007669"/>
    <property type="project" value="InterPro"/>
</dbReference>
<evidence type="ECO:0000313" key="3">
    <source>
        <dbReference type="EMBL" id="TCD21799.1"/>
    </source>
</evidence>
<dbReference type="PANTHER" id="PTHR36966">
    <property type="entry name" value="REP-ASSOCIATED TYROSINE TRANSPOSASE"/>
    <property type="match status" value="1"/>
</dbReference>
<dbReference type="EMBL" id="SJSO01000018">
    <property type="protein sequence ID" value="TCD21799.1"/>
    <property type="molecule type" value="Genomic_DNA"/>
</dbReference>
<reference evidence="3 4" key="1">
    <citation type="submission" date="2019-02" db="EMBL/GenBank/DDBJ databases">
        <title>Pedobacter sp. RP-3-21 sp. nov., isolated from Arctic soil.</title>
        <authorList>
            <person name="Dahal R.H."/>
        </authorList>
    </citation>
    <scope>NUCLEOTIDE SEQUENCE [LARGE SCALE GENOMIC DNA]</scope>
    <source>
        <strain evidence="3 4">RP-3-21</strain>
    </source>
</reference>
<keyword evidence="1" id="KW-1133">Transmembrane helix</keyword>
<dbReference type="GO" id="GO:0004803">
    <property type="term" value="F:transposase activity"/>
    <property type="evidence" value="ECO:0007669"/>
    <property type="project" value="InterPro"/>
</dbReference>
<protein>
    <submittedName>
        <fullName evidence="3">Transposase</fullName>
    </submittedName>
</protein>
<dbReference type="NCBIfam" id="NF047646">
    <property type="entry name" value="REP_Tyr_transpos"/>
    <property type="match status" value="1"/>
</dbReference>
<dbReference type="SUPFAM" id="SSF143422">
    <property type="entry name" value="Transposase IS200-like"/>
    <property type="match status" value="1"/>
</dbReference>
<feature type="domain" description="Transposase IS200-like" evidence="2">
    <location>
        <begin position="9"/>
        <end position="110"/>
    </location>
</feature>
<dbReference type="RefSeq" id="WP_131532783.1">
    <property type="nucleotide sequence ID" value="NZ_SJSO01000018.1"/>
</dbReference>
<accession>A0A4R0PMC6</accession>